<dbReference type="FunFam" id="3.90.640.10:FF:000003">
    <property type="entry name" value="Molecular chaperone DnaK"/>
    <property type="match status" value="1"/>
</dbReference>
<dbReference type="AlphaFoldDB" id="A0A841BV50"/>
<dbReference type="PRINTS" id="PR00301">
    <property type="entry name" value="HEATSHOCK70"/>
</dbReference>
<comment type="caution">
    <text evidence="8">The sequence shown here is derived from an EMBL/GenBank/DDBJ whole genome shotgun (WGS) entry which is preliminary data.</text>
</comment>
<comment type="similarity">
    <text evidence="1 7">Belongs to the heat shock protein 70 family.</text>
</comment>
<dbReference type="SUPFAM" id="SSF100920">
    <property type="entry name" value="Heat shock protein 70kD (HSP70), peptide-binding domain"/>
    <property type="match status" value="1"/>
</dbReference>
<evidence type="ECO:0000256" key="5">
    <source>
        <dbReference type="ARBA" id="ARBA00023016"/>
    </source>
</evidence>
<dbReference type="PROSITE" id="PS00297">
    <property type="entry name" value="HSP70_1"/>
    <property type="match status" value="1"/>
</dbReference>
<keyword evidence="2" id="KW-0597">Phosphoprotein</keyword>
<dbReference type="FunFam" id="3.30.420.40:FF:000545">
    <property type="entry name" value="Endoplasmic reticulum chaperone BiP"/>
    <property type="match status" value="1"/>
</dbReference>
<dbReference type="InterPro" id="IPR043129">
    <property type="entry name" value="ATPase_NBD"/>
</dbReference>
<dbReference type="CDD" id="cd24029">
    <property type="entry name" value="ASKHA_NBD_HSP70_DnaK_HscA_HscC"/>
    <property type="match status" value="1"/>
</dbReference>
<protein>
    <submittedName>
        <fullName evidence="8">Molecular chaperone DnaK (HSP70)</fullName>
    </submittedName>
</protein>
<keyword evidence="9" id="KW-1185">Reference proteome</keyword>
<dbReference type="InterPro" id="IPR013126">
    <property type="entry name" value="Hsp_70_fam"/>
</dbReference>
<organism evidence="8 9">
    <name type="scientific">Allocatelliglobosispora scoriae</name>
    <dbReference type="NCBI Taxonomy" id="643052"/>
    <lineage>
        <taxon>Bacteria</taxon>
        <taxon>Bacillati</taxon>
        <taxon>Actinomycetota</taxon>
        <taxon>Actinomycetes</taxon>
        <taxon>Micromonosporales</taxon>
        <taxon>Micromonosporaceae</taxon>
        <taxon>Allocatelliglobosispora</taxon>
    </lineage>
</organism>
<dbReference type="Gene3D" id="3.30.420.40">
    <property type="match status" value="2"/>
</dbReference>
<keyword evidence="3 7" id="KW-0547">Nucleotide-binding</keyword>
<accession>A0A841BV50</accession>
<evidence type="ECO:0000256" key="6">
    <source>
        <dbReference type="ARBA" id="ARBA00023186"/>
    </source>
</evidence>
<evidence type="ECO:0000256" key="1">
    <source>
        <dbReference type="ARBA" id="ARBA00007381"/>
    </source>
</evidence>
<evidence type="ECO:0000313" key="9">
    <source>
        <dbReference type="Proteomes" id="UP000587527"/>
    </source>
</evidence>
<keyword evidence="6" id="KW-0143">Chaperone</keyword>
<dbReference type="SUPFAM" id="SSF53067">
    <property type="entry name" value="Actin-like ATPase domain"/>
    <property type="match status" value="2"/>
</dbReference>
<dbReference type="Gene3D" id="3.90.640.10">
    <property type="entry name" value="Actin, Chain A, domain 4"/>
    <property type="match status" value="1"/>
</dbReference>
<dbReference type="Gene3D" id="2.60.34.10">
    <property type="entry name" value="Substrate Binding Domain Of DNAk, Chain A, domain 1"/>
    <property type="match status" value="1"/>
</dbReference>
<evidence type="ECO:0000256" key="2">
    <source>
        <dbReference type="ARBA" id="ARBA00022553"/>
    </source>
</evidence>
<sequence length="533" mass="56404">MGAGGVVTAGTQPIGIDLGTTYSVVATVDAEGRPTVLRNDLDEETVPSVVHFESASCVLVGSAANNATAVAPDHTVALIKRQMGTDRLLEFSGVEYTPESISSLILRALVQGVANARGYRPPPPGVPVPAVVTVPAYFGIREREATQQACLLAGIDVLELVSEPVAAAIHYGLSDSPGQGLALVYDLGGGTFDATLLEIGAQISVLATDGDAELGGADWDERLVAHLMDRFEEVAGSQDDPTDDPSFLPTLRQMAERLKRDLSRVTSRQVPIRQAGRTVTVTVTRTEFEAMTRDLVETTLAAVRRLLQHAGRVPAEVRHVLMVGGSSRMPMVSAALVAEFGWQPRLYDPDLAVAKGAALRAHHLRPPVSAAGGPGIRAVQSRAATASVVARGLGLLIEDSNDPTANRTFVQHVIHQNERLPIVGRQAELATILPGQGRMKIAVYEQAGSVSSPEAEHNRPALEGELSGLPDRLPAGSRIVVSLSLGLDGRLEVTATEPRSGVTLRLEAFVEGVIDAEARRQAAGRLNSITVRQ</sequence>
<proteinExistence type="inferred from homology"/>
<dbReference type="InterPro" id="IPR029047">
    <property type="entry name" value="HSP70_peptide-bd_sf"/>
</dbReference>
<keyword evidence="4 7" id="KW-0067">ATP-binding</keyword>
<dbReference type="Proteomes" id="UP000587527">
    <property type="component" value="Unassembled WGS sequence"/>
</dbReference>
<dbReference type="RefSeq" id="WP_221470558.1">
    <property type="nucleotide sequence ID" value="NZ_JACHMN010000003.1"/>
</dbReference>
<dbReference type="PROSITE" id="PS00329">
    <property type="entry name" value="HSP70_2"/>
    <property type="match status" value="1"/>
</dbReference>
<evidence type="ECO:0000256" key="4">
    <source>
        <dbReference type="ARBA" id="ARBA00022840"/>
    </source>
</evidence>
<dbReference type="PANTHER" id="PTHR19375">
    <property type="entry name" value="HEAT SHOCK PROTEIN 70KDA"/>
    <property type="match status" value="1"/>
</dbReference>
<dbReference type="GO" id="GO:0140662">
    <property type="term" value="F:ATP-dependent protein folding chaperone"/>
    <property type="evidence" value="ECO:0007669"/>
    <property type="project" value="InterPro"/>
</dbReference>
<evidence type="ECO:0000313" key="8">
    <source>
        <dbReference type="EMBL" id="MBB5872977.1"/>
    </source>
</evidence>
<dbReference type="EMBL" id="JACHMN010000003">
    <property type="protein sequence ID" value="MBB5872977.1"/>
    <property type="molecule type" value="Genomic_DNA"/>
</dbReference>
<dbReference type="PROSITE" id="PS01036">
    <property type="entry name" value="HSP70_3"/>
    <property type="match status" value="1"/>
</dbReference>
<dbReference type="Pfam" id="PF00012">
    <property type="entry name" value="HSP70"/>
    <property type="match status" value="2"/>
</dbReference>
<dbReference type="GO" id="GO:0005524">
    <property type="term" value="F:ATP binding"/>
    <property type="evidence" value="ECO:0007669"/>
    <property type="project" value="UniProtKB-KW"/>
</dbReference>
<evidence type="ECO:0000256" key="7">
    <source>
        <dbReference type="RuleBase" id="RU003322"/>
    </source>
</evidence>
<evidence type="ECO:0000256" key="3">
    <source>
        <dbReference type="ARBA" id="ARBA00022741"/>
    </source>
</evidence>
<reference evidence="8 9" key="1">
    <citation type="submission" date="2020-08" db="EMBL/GenBank/DDBJ databases">
        <title>Sequencing the genomes of 1000 actinobacteria strains.</title>
        <authorList>
            <person name="Klenk H.-P."/>
        </authorList>
    </citation>
    <scope>NUCLEOTIDE SEQUENCE [LARGE SCALE GENOMIC DNA]</scope>
    <source>
        <strain evidence="8 9">DSM 45362</strain>
    </source>
</reference>
<name>A0A841BV50_9ACTN</name>
<gene>
    <name evidence="8" type="ORF">F4553_006411</name>
</gene>
<dbReference type="InterPro" id="IPR018181">
    <property type="entry name" value="Heat_shock_70_CS"/>
</dbReference>
<keyword evidence="5" id="KW-0346">Stress response</keyword>